<feature type="region of interest" description="Disordered" evidence="1">
    <location>
        <begin position="1"/>
        <end position="25"/>
    </location>
</feature>
<accession>A0ABV3L3Y1</accession>
<dbReference type="RefSeq" id="WP_162655407.1">
    <property type="nucleotide sequence ID" value="NZ_JBFAUJ010000033.1"/>
</dbReference>
<organism evidence="2 3">
    <name type="scientific">Streptomyces griseosporeus</name>
    <dbReference type="NCBI Taxonomy" id="1910"/>
    <lineage>
        <taxon>Bacteria</taxon>
        <taxon>Bacillati</taxon>
        <taxon>Actinomycetota</taxon>
        <taxon>Actinomycetes</taxon>
        <taxon>Kitasatosporales</taxon>
        <taxon>Streptomycetaceae</taxon>
        <taxon>Streptomyces</taxon>
    </lineage>
</organism>
<protein>
    <submittedName>
        <fullName evidence="2">Uncharacterized protein</fullName>
    </submittedName>
</protein>
<name>A0ABV3L3Y1_STRGS</name>
<evidence type="ECO:0000256" key="1">
    <source>
        <dbReference type="SAM" id="MobiDB-lite"/>
    </source>
</evidence>
<sequence>MNQRGFRYSSPLQTANRFRGGGKESLRQEKATAVAEAECARSSGFSATAARLGSTKSTSELSMAYGKDLALAEALRKKAVPQARVILEGAAAAGTETPAASLLDK</sequence>
<keyword evidence="3" id="KW-1185">Reference proteome</keyword>
<proteinExistence type="predicted"/>
<dbReference type="Proteomes" id="UP001553148">
    <property type="component" value="Unassembled WGS sequence"/>
</dbReference>
<evidence type="ECO:0000313" key="2">
    <source>
        <dbReference type="EMBL" id="MEV8465088.1"/>
    </source>
</evidence>
<evidence type="ECO:0000313" key="3">
    <source>
        <dbReference type="Proteomes" id="UP001553148"/>
    </source>
</evidence>
<dbReference type="EMBL" id="JBFAUJ010000033">
    <property type="protein sequence ID" value="MEV8465088.1"/>
    <property type="molecule type" value="Genomic_DNA"/>
</dbReference>
<comment type="caution">
    <text evidence="2">The sequence shown here is derived from an EMBL/GenBank/DDBJ whole genome shotgun (WGS) entry which is preliminary data.</text>
</comment>
<reference evidence="2 3" key="1">
    <citation type="submission" date="2024-06" db="EMBL/GenBank/DDBJ databases">
        <title>The Natural Products Discovery Center: Release of the First 8490 Sequenced Strains for Exploring Actinobacteria Biosynthetic Diversity.</title>
        <authorList>
            <person name="Kalkreuter E."/>
            <person name="Kautsar S.A."/>
            <person name="Yang D."/>
            <person name="Bader C.D."/>
            <person name="Teijaro C.N."/>
            <person name="Fluegel L."/>
            <person name="Davis C.M."/>
            <person name="Simpson J.R."/>
            <person name="Lauterbach L."/>
            <person name="Steele A.D."/>
            <person name="Gui C."/>
            <person name="Meng S."/>
            <person name="Li G."/>
            <person name="Viehrig K."/>
            <person name="Ye F."/>
            <person name="Su P."/>
            <person name="Kiefer A.F."/>
            <person name="Nichols A."/>
            <person name="Cepeda A.J."/>
            <person name="Yan W."/>
            <person name="Fan B."/>
            <person name="Jiang Y."/>
            <person name="Adhikari A."/>
            <person name="Zheng C.-J."/>
            <person name="Schuster L."/>
            <person name="Cowan T.M."/>
            <person name="Smanski M.J."/>
            <person name="Chevrette M.G."/>
            <person name="De Carvalho L.P.S."/>
            <person name="Shen B."/>
        </authorList>
    </citation>
    <scope>NUCLEOTIDE SEQUENCE [LARGE SCALE GENOMIC DNA]</scope>
    <source>
        <strain evidence="2 3">NPDC052360</strain>
    </source>
</reference>
<gene>
    <name evidence="2" type="ORF">AB0470_36775</name>
</gene>